<sequence>MAAPSAANRGGGVDDFGAIALGFGSRKKKNFESC</sequence>
<name>A0A1R3IVZ6_9ROSI</name>
<proteinExistence type="predicted"/>
<evidence type="ECO:0000313" key="2">
    <source>
        <dbReference type="Proteomes" id="UP000187203"/>
    </source>
</evidence>
<accession>A0A1R3IVZ6</accession>
<gene>
    <name evidence="1" type="ORF">COLO4_20951</name>
</gene>
<organism evidence="1 2">
    <name type="scientific">Corchorus olitorius</name>
    <dbReference type="NCBI Taxonomy" id="93759"/>
    <lineage>
        <taxon>Eukaryota</taxon>
        <taxon>Viridiplantae</taxon>
        <taxon>Streptophyta</taxon>
        <taxon>Embryophyta</taxon>
        <taxon>Tracheophyta</taxon>
        <taxon>Spermatophyta</taxon>
        <taxon>Magnoliopsida</taxon>
        <taxon>eudicotyledons</taxon>
        <taxon>Gunneridae</taxon>
        <taxon>Pentapetalae</taxon>
        <taxon>rosids</taxon>
        <taxon>malvids</taxon>
        <taxon>Malvales</taxon>
        <taxon>Malvaceae</taxon>
        <taxon>Grewioideae</taxon>
        <taxon>Apeibeae</taxon>
        <taxon>Corchorus</taxon>
    </lineage>
</organism>
<comment type="caution">
    <text evidence="1">The sequence shown here is derived from an EMBL/GenBank/DDBJ whole genome shotgun (WGS) entry which is preliminary data.</text>
</comment>
<evidence type="ECO:0000313" key="1">
    <source>
        <dbReference type="EMBL" id="OMO86746.1"/>
    </source>
</evidence>
<dbReference type="AlphaFoldDB" id="A0A1R3IVZ6"/>
<reference evidence="2" key="1">
    <citation type="submission" date="2013-09" db="EMBL/GenBank/DDBJ databases">
        <title>Corchorus olitorius genome sequencing.</title>
        <authorList>
            <person name="Alam M."/>
            <person name="Haque M.S."/>
            <person name="Islam M.S."/>
            <person name="Emdad E.M."/>
            <person name="Islam M.M."/>
            <person name="Ahmed B."/>
            <person name="Halim A."/>
            <person name="Hossen Q.M.M."/>
            <person name="Hossain M.Z."/>
            <person name="Ahmed R."/>
            <person name="Khan M.M."/>
            <person name="Islam R."/>
            <person name="Rashid M.M."/>
            <person name="Khan S.A."/>
            <person name="Rahman M.S."/>
            <person name="Alam M."/>
            <person name="Yahiya A.S."/>
            <person name="Khan M.S."/>
            <person name="Azam M.S."/>
            <person name="Haque T."/>
            <person name="Lashkar M.Z.H."/>
            <person name="Akhand A.I."/>
            <person name="Morshed G."/>
            <person name="Roy S."/>
            <person name="Uddin K.S."/>
            <person name="Rabeya T."/>
            <person name="Hossain A.S."/>
            <person name="Chowdhury A."/>
            <person name="Snigdha A.R."/>
            <person name="Mortoza M.S."/>
            <person name="Matin S.A."/>
            <person name="Hoque S.M.E."/>
            <person name="Islam M.K."/>
            <person name="Roy D.K."/>
            <person name="Haider R."/>
            <person name="Moosa M.M."/>
            <person name="Elias S.M."/>
            <person name="Hasan A.M."/>
            <person name="Jahan S."/>
            <person name="Shafiuddin M."/>
            <person name="Mahmood N."/>
            <person name="Shommy N.S."/>
        </authorList>
    </citation>
    <scope>NUCLEOTIDE SEQUENCE [LARGE SCALE GENOMIC DNA]</scope>
    <source>
        <strain evidence="2">cv. O-4</strain>
    </source>
</reference>
<dbReference type="Proteomes" id="UP000187203">
    <property type="component" value="Unassembled WGS sequence"/>
</dbReference>
<keyword evidence="2" id="KW-1185">Reference proteome</keyword>
<protein>
    <submittedName>
        <fullName evidence="1">Uncharacterized protein</fullName>
    </submittedName>
</protein>
<dbReference type="EMBL" id="AWUE01017525">
    <property type="protein sequence ID" value="OMO86746.1"/>
    <property type="molecule type" value="Genomic_DNA"/>
</dbReference>